<keyword evidence="4" id="KW-1185">Reference proteome</keyword>
<gene>
    <name evidence="3" type="ORF">SPI_06087</name>
</gene>
<evidence type="ECO:0000313" key="4">
    <source>
        <dbReference type="Proteomes" id="UP000076874"/>
    </source>
</evidence>
<feature type="compositionally biased region" description="Basic and acidic residues" evidence="1">
    <location>
        <begin position="26"/>
        <end position="35"/>
    </location>
</feature>
<dbReference type="OrthoDB" id="5322539at2759"/>
<protein>
    <recommendedName>
        <fullName evidence="5">Formylmethionine deformylase-like protein</fullName>
    </recommendedName>
</protein>
<dbReference type="EMBL" id="AZHD01000010">
    <property type="protein sequence ID" value="OAA59889.1"/>
    <property type="molecule type" value="Genomic_DNA"/>
</dbReference>
<feature type="transmembrane region" description="Helical" evidence="2">
    <location>
        <begin position="137"/>
        <end position="162"/>
    </location>
</feature>
<feature type="compositionally biased region" description="Low complexity" evidence="1">
    <location>
        <begin position="397"/>
        <end position="427"/>
    </location>
</feature>
<keyword evidence="2" id="KW-1133">Transmembrane helix</keyword>
<feature type="region of interest" description="Disordered" evidence="1">
    <location>
        <begin position="397"/>
        <end position="429"/>
    </location>
</feature>
<dbReference type="STRING" id="1081102.A0A167SSJ4"/>
<feature type="region of interest" description="Disordered" evidence="1">
    <location>
        <begin position="19"/>
        <end position="61"/>
    </location>
</feature>
<feature type="transmembrane region" description="Helical" evidence="2">
    <location>
        <begin position="248"/>
        <end position="271"/>
    </location>
</feature>
<evidence type="ECO:0008006" key="5">
    <source>
        <dbReference type="Google" id="ProtNLM"/>
    </source>
</evidence>
<feature type="transmembrane region" description="Helical" evidence="2">
    <location>
        <begin position="635"/>
        <end position="657"/>
    </location>
</feature>
<dbReference type="AlphaFoldDB" id="A0A167SSJ4"/>
<reference evidence="3 4" key="1">
    <citation type="journal article" date="2016" name="Genome Biol. Evol.">
        <title>Divergent and convergent evolution of fungal pathogenicity.</title>
        <authorList>
            <person name="Shang Y."/>
            <person name="Xiao G."/>
            <person name="Zheng P."/>
            <person name="Cen K."/>
            <person name="Zhan S."/>
            <person name="Wang C."/>
        </authorList>
    </citation>
    <scope>NUCLEOTIDE SEQUENCE [LARGE SCALE GENOMIC DNA]</scope>
    <source>
        <strain evidence="3 4">RCEF 264</strain>
    </source>
</reference>
<name>A0A167SSJ4_9HYPO</name>
<sequence length="747" mass="78813">MAPNYTRYSTEPVNNGLLGLGGGYDHSSDDGKDSNASHISGHGAFPGLAATASRRRHRRSRTPKSIAWRYPALAVGLFVASLLFAVGHDLYYKSLDGKLADGDDPSTTSSTTTPTSTSGSMFRLIGSAPFSSTSQTWAIRIGTGLAILHKTALVAVVGMVGAQQVWVTLRRKAMTIGGIDSLFSVLDNPLALWSRDLLAHAKMLVLLAMVAWLLPLVAVVTPATLTVQSRPLASVARLDVPTTNFFDATQWVSAGGAGYIVGASFAIATLFSNVYSSAGIVHAAAGPPPPASPNSSYEQIFYGPSYKCISLADALNANYPATWLLDNPINEANTTYKTFADVFYGELGLPHTSDPAREAISVYAAAAPSYLFNMILISASGTNPLWDGGVFPSNISSTSGSTNGSKGSESSESSESSNSNSNSTFESPPGSNLVCQLYNTSFHISKRFVNGVQTAVPLDIEYLEPQSWDDSAGKYALLDPCSGVQGDPDTAPNNSSRGACHNATATFYVTHRLFSYLLASTLRAGASGTVTVVSGPGTNAATSPLLQSPLMHCPDVYNSSQFLNSDAISSADEMKPALYCRNGTLAAAIEDLSRNFTLSTLTFGGWANHTDRVAVTSTADRLFFAYGASTRRTLWAAYGSALGAVLAVLVLGAWALWRNGVVSSTSFATALLTTRNPGLTGLLHVQSDDNTRTGAEADVNTVYRRSLGSLPVDSRVQKLRLRFGYIDNNDGGLAGFGLDGTVKPLPD</sequence>
<dbReference type="PANTHER" id="PTHR35041">
    <property type="entry name" value="MEDIATOR OF RNA POLYMERASE II TRANSCRIPTION SUBUNIT 1"/>
    <property type="match status" value="1"/>
</dbReference>
<evidence type="ECO:0000256" key="1">
    <source>
        <dbReference type="SAM" id="MobiDB-lite"/>
    </source>
</evidence>
<evidence type="ECO:0000313" key="3">
    <source>
        <dbReference type="EMBL" id="OAA59889.1"/>
    </source>
</evidence>
<organism evidence="3 4">
    <name type="scientific">Niveomyces insectorum RCEF 264</name>
    <dbReference type="NCBI Taxonomy" id="1081102"/>
    <lineage>
        <taxon>Eukaryota</taxon>
        <taxon>Fungi</taxon>
        <taxon>Dikarya</taxon>
        <taxon>Ascomycota</taxon>
        <taxon>Pezizomycotina</taxon>
        <taxon>Sordariomycetes</taxon>
        <taxon>Hypocreomycetidae</taxon>
        <taxon>Hypocreales</taxon>
        <taxon>Cordycipitaceae</taxon>
        <taxon>Niveomyces</taxon>
    </lineage>
</organism>
<dbReference type="PANTHER" id="PTHR35041:SF6">
    <property type="entry name" value="FORMYLMETHIONINE DEFORMYLASE-LIKE PROTEIN-RELATED"/>
    <property type="match status" value="1"/>
</dbReference>
<proteinExistence type="predicted"/>
<dbReference type="Proteomes" id="UP000076874">
    <property type="component" value="Unassembled WGS sequence"/>
</dbReference>
<feature type="transmembrane region" description="Helical" evidence="2">
    <location>
        <begin position="204"/>
        <end position="228"/>
    </location>
</feature>
<keyword evidence="2" id="KW-0812">Transmembrane</keyword>
<comment type="caution">
    <text evidence="3">The sequence shown here is derived from an EMBL/GenBank/DDBJ whole genome shotgun (WGS) entry which is preliminary data.</text>
</comment>
<evidence type="ECO:0000256" key="2">
    <source>
        <dbReference type="SAM" id="Phobius"/>
    </source>
</evidence>
<accession>A0A167SSJ4</accession>
<feature type="transmembrane region" description="Helical" evidence="2">
    <location>
        <begin position="66"/>
        <end position="86"/>
    </location>
</feature>
<keyword evidence="2" id="KW-0472">Membrane</keyword>